<sequence>MGEPKLLDESNVTFLSSLDEIWDETSVIIDLDKMPDTLRPQAKDLIMAKHVQFDEKLNKISATGAFEEIQELRWELQGLYSGNVSHLEPVSVPADTKDNSVFERESFNELDISSSSFRQEKGIKVIQKELPVDQKDLRLVLPPGIEGRPEELSKEEELVVEAKKVGIVEEISAVALRPKEPTRQKVVVVEAEKVQRLPAVPLTQKKPSKEEVPQVSPLPPASWVKETAPMVIKGMPSETPVAKAATAVGDKTIKDQGKARPTEDKTEKVFIPSLSSSPTKAKEPQEPAESTAPTDVFLFDPIITSSGFDFTKKIAKRQLLLSSSRGGQGGIPLTMLEYDYINEAYSEEIQSISDRFKVGLTPEIILNVQPTQDNKDPTAVEEAQELLISLVEEAMPNLAESTLSVSFEETPIVQKALPEIQAKHKRLVAKQLKEGYSLVGPVEEIKDAQDELIMALKKAEEKPLLEMEGTCDLLENGFDIYHNYWQILLLKHEVDLTNISIRYDVGINVQDSSNNEMKKVSIKQSTGTYNMLWQAHEAFIDLYQSVATNVASVSLENMKDLEYMKMMEDELTHKYKGLLFLEKPDEFTLVGPYSDLVKAVNDVNNLLNRKIFKDIPNVDK</sequence>
<evidence type="ECO:0000313" key="4">
    <source>
        <dbReference type="Proteomes" id="UP000314986"/>
    </source>
</evidence>
<feature type="region of interest" description="Disordered" evidence="1">
    <location>
        <begin position="250"/>
        <end position="293"/>
    </location>
</feature>
<feature type="compositionally biased region" description="Basic and acidic residues" evidence="1">
    <location>
        <begin position="251"/>
        <end position="268"/>
    </location>
</feature>
<dbReference type="Ensembl" id="ENSCMIT00000013627.1">
    <property type="protein sequence ID" value="ENSCMIP00000013335.1"/>
    <property type="gene ID" value="ENSCMIG00000006707.1"/>
</dbReference>
<reference evidence="4" key="3">
    <citation type="journal article" date="2014" name="Nature">
        <title>Elephant shark genome provides unique insights into gnathostome evolution.</title>
        <authorList>
            <consortium name="International Elephant Shark Genome Sequencing Consortium"/>
            <person name="Venkatesh B."/>
            <person name="Lee A.P."/>
            <person name="Ravi V."/>
            <person name="Maurya A.K."/>
            <person name="Lian M.M."/>
            <person name="Swann J.B."/>
            <person name="Ohta Y."/>
            <person name="Flajnik M.F."/>
            <person name="Sutoh Y."/>
            <person name="Kasahara M."/>
            <person name="Hoon S."/>
            <person name="Gangu V."/>
            <person name="Roy S.W."/>
            <person name="Irimia M."/>
            <person name="Korzh V."/>
            <person name="Kondrychyn I."/>
            <person name="Lim Z.W."/>
            <person name="Tay B.H."/>
            <person name="Tohari S."/>
            <person name="Kong K.W."/>
            <person name="Ho S."/>
            <person name="Lorente-Galdos B."/>
            <person name="Quilez J."/>
            <person name="Marques-Bonet T."/>
            <person name="Raney B.J."/>
            <person name="Ingham P.W."/>
            <person name="Tay A."/>
            <person name="Hillier L.W."/>
            <person name="Minx P."/>
            <person name="Boehm T."/>
            <person name="Wilson R.K."/>
            <person name="Brenner S."/>
            <person name="Warren W.C."/>
        </authorList>
    </citation>
    <scope>NUCLEOTIDE SEQUENCE [LARGE SCALE GENOMIC DNA]</scope>
</reference>
<dbReference type="Pfam" id="PF21718">
    <property type="entry name" value="KH_DTX3L"/>
    <property type="match status" value="1"/>
</dbReference>
<dbReference type="STRING" id="7868.ENSCMIP00000013335"/>
<dbReference type="InterPro" id="IPR048409">
    <property type="entry name" value="DTX3L_KH-like"/>
</dbReference>
<protein>
    <recommendedName>
        <fullName evidence="2">DTX3L KH-like domain-containing protein</fullName>
    </recommendedName>
</protein>
<dbReference type="AlphaFoldDB" id="A0A4W3HDC5"/>
<proteinExistence type="predicted"/>
<evidence type="ECO:0000259" key="2">
    <source>
        <dbReference type="Pfam" id="PF21718"/>
    </source>
</evidence>
<reference evidence="4" key="2">
    <citation type="journal article" date="2007" name="PLoS Biol.">
        <title>Survey sequencing and comparative analysis of the elephant shark (Callorhinchus milii) genome.</title>
        <authorList>
            <person name="Venkatesh B."/>
            <person name="Kirkness E.F."/>
            <person name="Loh Y.H."/>
            <person name="Halpern A.L."/>
            <person name="Lee A.P."/>
            <person name="Johnson J."/>
            <person name="Dandona N."/>
            <person name="Viswanathan L.D."/>
            <person name="Tay A."/>
            <person name="Venter J.C."/>
            <person name="Strausberg R.L."/>
            <person name="Brenner S."/>
        </authorList>
    </citation>
    <scope>NUCLEOTIDE SEQUENCE [LARGE SCALE GENOMIC DNA]</scope>
</reference>
<evidence type="ECO:0000256" key="1">
    <source>
        <dbReference type="SAM" id="MobiDB-lite"/>
    </source>
</evidence>
<keyword evidence="4" id="KW-1185">Reference proteome</keyword>
<reference evidence="3" key="5">
    <citation type="submission" date="2025-09" db="UniProtKB">
        <authorList>
            <consortium name="Ensembl"/>
        </authorList>
    </citation>
    <scope>IDENTIFICATION</scope>
</reference>
<dbReference type="InParanoid" id="A0A4W3HDC5"/>
<feature type="domain" description="DTX3L KH-like" evidence="2">
    <location>
        <begin position="489"/>
        <end position="599"/>
    </location>
</feature>
<organism evidence="3 4">
    <name type="scientific">Callorhinchus milii</name>
    <name type="common">Ghost shark</name>
    <dbReference type="NCBI Taxonomy" id="7868"/>
    <lineage>
        <taxon>Eukaryota</taxon>
        <taxon>Metazoa</taxon>
        <taxon>Chordata</taxon>
        <taxon>Craniata</taxon>
        <taxon>Vertebrata</taxon>
        <taxon>Chondrichthyes</taxon>
        <taxon>Holocephali</taxon>
        <taxon>Chimaeriformes</taxon>
        <taxon>Callorhinchidae</taxon>
        <taxon>Callorhinchus</taxon>
    </lineage>
</organism>
<dbReference type="Proteomes" id="UP000314986">
    <property type="component" value="Unassembled WGS sequence"/>
</dbReference>
<reference evidence="4" key="1">
    <citation type="journal article" date="2006" name="Science">
        <title>Ancient noncoding elements conserved in the human genome.</title>
        <authorList>
            <person name="Venkatesh B."/>
            <person name="Kirkness E.F."/>
            <person name="Loh Y.H."/>
            <person name="Halpern A.L."/>
            <person name="Lee A.P."/>
            <person name="Johnson J."/>
            <person name="Dandona N."/>
            <person name="Viswanathan L.D."/>
            <person name="Tay A."/>
            <person name="Venter J.C."/>
            <person name="Strausberg R.L."/>
            <person name="Brenner S."/>
        </authorList>
    </citation>
    <scope>NUCLEOTIDE SEQUENCE [LARGE SCALE GENOMIC DNA]</scope>
</reference>
<name>A0A4W3HDC5_CALMI</name>
<accession>A0A4W3HDC5</accession>
<reference evidence="3" key="4">
    <citation type="submission" date="2025-08" db="UniProtKB">
        <authorList>
            <consortium name="Ensembl"/>
        </authorList>
    </citation>
    <scope>IDENTIFICATION</scope>
</reference>
<evidence type="ECO:0000313" key="3">
    <source>
        <dbReference type="Ensembl" id="ENSCMIP00000013335.1"/>
    </source>
</evidence>